<dbReference type="GO" id="GO:0009953">
    <property type="term" value="P:dorsal/ventral pattern formation"/>
    <property type="evidence" value="ECO:0007669"/>
    <property type="project" value="TreeGrafter"/>
</dbReference>
<evidence type="ECO:0000256" key="5">
    <source>
        <dbReference type="ARBA" id="ARBA00022729"/>
    </source>
</evidence>
<sequence>MNNIMCGHLLCLSMALCLSLAFTVDISTTNPALNGSVVEEQDDTGWGSSFHQLRLSLPSYLQPIRPYTLQTHPQDFVHKPKSRHLRPARLLRLLGSSFDPFWMSVDETSEASEGQRPLLPGQPLNNNLSFPSALRDAAANIQVELENEAAELDFGSVPLPIAQMIRTRLVQSATCVLQQQWVDLGPTFWPRWLRQTDCKRSDGEQRCSFPTGMECVRDQTIDIRILAWHCGDVRDGDKRSRKRKKTKRFDSSSKAKGEDTKKRCLWRLVPYPVVTACRCSCV</sequence>
<evidence type="ECO:0000256" key="9">
    <source>
        <dbReference type="SAM" id="SignalP"/>
    </source>
</evidence>
<dbReference type="GeneID" id="114459600"/>
<dbReference type="Gene3D" id="1.10.287.520">
    <property type="entry name" value="Helix hairpin bin"/>
    <property type="match status" value="1"/>
</dbReference>
<protein>
    <submittedName>
        <fullName evidence="10">Noggin-2-like</fullName>
    </submittedName>
</protein>
<dbReference type="Pfam" id="PF05806">
    <property type="entry name" value="Noggin"/>
    <property type="match status" value="1"/>
</dbReference>
<dbReference type="Gene3D" id="2.10.90.10">
    <property type="entry name" value="Cystine-knot cytokines"/>
    <property type="match status" value="1"/>
</dbReference>
<evidence type="ECO:0000256" key="2">
    <source>
        <dbReference type="ARBA" id="ARBA00007480"/>
    </source>
</evidence>
<dbReference type="Ensembl" id="ENSGWIT00000005921.1">
    <property type="protein sequence ID" value="ENSGWIP00000005483.1"/>
    <property type="gene ID" value="ENSGWIG00000003006.1"/>
</dbReference>
<comment type="subcellular location">
    <subcellularLocation>
        <location evidence="1">Secreted</location>
    </subcellularLocation>
</comment>
<dbReference type="PANTHER" id="PTHR10494:SF6">
    <property type="entry name" value="NOGGIN"/>
    <property type="match status" value="1"/>
</dbReference>
<dbReference type="Proteomes" id="UP000694680">
    <property type="component" value="Chromosome 1"/>
</dbReference>
<evidence type="ECO:0000256" key="1">
    <source>
        <dbReference type="ARBA" id="ARBA00004613"/>
    </source>
</evidence>
<accession>A0A8C5DMK7</accession>
<name>A0A8C5DMK7_GOUWI</name>
<dbReference type="AlphaFoldDB" id="A0A8C5DMK7"/>
<evidence type="ECO:0000313" key="10">
    <source>
        <dbReference type="Ensembl" id="ENSGWIP00000005483.1"/>
    </source>
</evidence>
<dbReference type="OrthoDB" id="5950649at2759"/>
<dbReference type="GO" id="GO:0045596">
    <property type="term" value="P:negative regulation of cell differentiation"/>
    <property type="evidence" value="ECO:0007669"/>
    <property type="project" value="InterPro"/>
</dbReference>
<dbReference type="SUPFAM" id="SSF57501">
    <property type="entry name" value="Cystine-knot cytokines"/>
    <property type="match status" value="1"/>
</dbReference>
<keyword evidence="4" id="KW-0964">Secreted</keyword>
<feature type="disulfide bond" evidence="7">
    <location>
        <begin position="230"/>
        <end position="264"/>
    </location>
</feature>
<feature type="disulfide bond" evidence="7">
    <location>
        <begin position="198"/>
        <end position="277"/>
    </location>
</feature>
<gene>
    <name evidence="10" type="primary">LOC114459600</name>
</gene>
<dbReference type="InterPro" id="IPR008717">
    <property type="entry name" value="Noggin"/>
</dbReference>
<reference evidence="10" key="3">
    <citation type="submission" date="2025-09" db="UniProtKB">
        <authorList>
            <consortium name="Ensembl"/>
        </authorList>
    </citation>
    <scope>IDENTIFICATION</scope>
</reference>
<proteinExistence type="inferred from homology"/>
<reference evidence="10" key="1">
    <citation type="submission" date="2020-06" db="EMBL/GenBank/DDBJ databases">
        <authorList>
            <consortium name="Wellcome Sanger Institute Data Sharing"/>
        </authorList>
    </citation>
    <scope>NUCLEOTIDE SEQUENCE [LARGE SCALE GENOMIC DNA]</scope>
</reference>
<keyword evidence="3" id="KW-0217">Developmental protein</keyword>
<feature type="signal peptide" evidence="9">
    <location>
        <begin position="1"/>
        <end position="21"/>
    </location>
</feature>
<evidence type="ECO:0000256" key="3">
    <source>
        <dbReference type="ARBA" id="ARBA00022473"/>
    </source>
</evidence>
<dbReference type="PANTHER" id="PTHR10494">
    <property type="entry name" value="BONE MORPHOGENETIC PROTEIN INHIBITOR, NOGGIN"/>
    <property type="match status" value="1"/>
</dbReference>
<evidence type="ECO:0000256" key="4">
    <source>
        <dbReference type="ARBA" id="ARBA00022525"/>
    </source>
</evidence>
<dbReference type="PIRSF" id="PIRSF008129">
    <property type="entry name" value="Noggin"/>
    <property type="match status" value="1"/>
</dbReference>
<feature type="chain" id="PRO_5034298571" evidence="9">
    <location>
        <begin position="22"/>
        <end position="282"/>
    </location>
</feature>
<dbReference type="GO" id="GO:0051216">
    <property type="term" value="P:cartilage development"/>
    <property type="evidence" value="ECO:0007669"/>
    <property type="project" value="UniProtKB-KW"/>
</dbReference>
<dbReference type="GO" id="GO:0030514">
    <property type="term" value="P:negative regulation of BMP signaling pathway"/>
    <property type="evidence" value="ECO:0007669"/>
    <property type="project" value="InterPro"/>
</dbReference>
<feature type="region of interest" description="Disordered" evidence="8">
    <location>
        <begin position="235"/>
        <end position="254"/>
    </location>
</feature>
<keyword evidence="5 9" id="KW-0732">Signal</keyword>
<organism evidence="10 11">
    <name type="scientific">Gouania willdenowi</name>
    <name type="common">Blunt-snouted clingfish</name>
    <name type="synonym">Lepadogaster willdenowi</name>
    <dbReference type="NCBI Taxonomy" id="441366"/>
    <lineage>
        <taxon>Eukaryota</taxon>
        <taxon>Metazoa</taxon>
        <taxon>Chordata</taxon>
        <taxon>Craniata</taxon>
        <taxon>Vertebrata</taxon>
        <taxon>Euteleostomi</taxon>
        <taxon>Actinopterygii</taxon>
        <taxon>Neopterygii</taxon>
        <taxon>Teleostei</taxon>
        <taxon>Neoteleostei</taxon>
        <taxon>Acanthomorphata</taxon>
        <taxon>Ovalentaria</taxon>
        <taxon>Blenniimorphae</taxon>
        <taxon>Blenniiformes</taxon>
        <taxon>Gobiesocoidei</taxon>
        <taxon>Gobiesocidae</taxon>
        <taxon>Gobiesocinae</taxon>
        <taxon>Gouania</taxon>
    </lineage>
</organism>
<dbReference type="GO" id="GO:0005615">
    <property type="term" value="C:extracellular space"/>
    <property type="evidence" value="ECO:0007669"/>
    <property type="project" value="TreeGrafter"/>
</dbReference>
<dbReference type="GO" id="GO:0001649">
    <property type="term" value="P:osteoblast differentiation"/>
    <property type="evidence" value="ECO:0007669"/>
    <property type="project" value="TreeGrafter"/>
</dbReference>
<evidence type="ECO:0000256" key="6">
    <source>
        <dbReference type="ARBA" id="ARBA00023188"/>
    </source>
</evidence>
<evidence type="ECO:0000313" key="11">
    <source>
        <dbReference type="Proteomes" id="UP000694680"/>
    </source>
</evidence>
<dbReference type="InterPro" id="IPR029034">
    <property type="entry name" value="Cystine-knot_cytokine"/>
</dbReference>
<keyword evidence="6" id="KW-0891">Chondrogenesis</keyword>
<dbReference type="RefSeq" id="XP_028297612.1">
    <property type="nucleotide sequence ID" value="XM_028441811.1"/>
</dbReference>
<comment type="similarity">
    <text evidence="2">Belongs to the noggin family.</text>
</comment>
<reference evidence="10" key="2">
    <citation type="submission" date="2025-08" db="UniProtKB">
        <authorList>
            <consortium name="Ensembl"/>
        </authorList>
    </citation>
    <scope>IDENTIFICATION</scope>
</reference>
<evidence type="ECO:0000256" key="8">
    <source>
        <dbReference type="SAM" id="MobiDB-lite"/>
    </source>
</evidence>
<keyword evidence="7" id="KW-1015">Disulfide bond</keyword>
<keyword evidence="11" id="KW-1185">Reference proteome</keyword>
<evidence type="ECO:0000256" key="7">
    <source>
        <dbReference type="PIRSR" id="PIRSR008129-1"/>
    </source>
</evidence>
<feature type="disulfide bond" evidence="7">
    <location>
        <begin position="207"/>
        <end position="279"/>
    </location>
</feature>
<feature type="disulfide bond" evidence="7">
    <location>
        <begin position="175"/>
        <end position="215"/>
    </location>
</feature>